<dbReference type="PANTHER" id="PTHR40688:SF2">
    <property type="entry name" value="RIBBON-HELIX-HELIX PROTEIN COPG DOMAIN-CONTAINING PROTEIN"/>
    <property type="match status" value="1"/>
</dbReference>
<protein>
    <submittedName>
        <fullName evidence="2">CopG family transcriptional regulator</fullName>
    </submittedName>
</protein>
<dbReference type="Proteomes" id="UP000223527">
    <property type="component" value="Unassembled WGS sequence"/>
</dbReference>
<dbReference type="GO" id="GO:0006355">
    <property type="term" value="P:regulation of DNA-templated transcription"/>
    <property type="evidence" value="ECO:0007669"/>
    <property type="project" value="InterPro"/>
</dbReference>
<gene>
    <name evidence="2" type="ORF">CR162_21575</name>
</gene>
<dbReference type="SUPFAM" id="SSF47598">
    <property type="entry name" value="Ribbon-helix-helix"/>
    <property type="match status" value="1"/>
</dbReference>
<dbReference type="AlphaFoldDB" id="A0A2C7A3H6"/>
<dbReference type="OrthoDB" id="9812023at2"/>
<name>A0A2C7A3H6_9PROT</name>
<evidence type="ECO:0000259" key="1">
    <source>
        <dbReference type="Pfam" id="PF01402"/>
    </source>
</evidence>
<organism evidence="2 3">
    <name type="scientific">Teichococcus rhizosphaerae</name>
    <dbReference type="NCBI Taxonomy" id="1335062"/>
    <lineage>
        <taxon>Bacteria</taxon>
        <taxon>Pseudomonadati</taxon>
        <taxon>Pseudomonadota</taxon>
        <taxon>Alphaproteobacteria</taxon>
        <taxon>Acetobacterales</taxon>
        <taxon>Roseomonadaceae</taxon>
        <taxon>Roseomonas</taxon>
    </lineage>
</organism>
<accession>A0A2C7A3H6</accession>
<dbReference type="EMBL" id="PDNU01000094">
    <property type="protein sequence ID" value="PHK92890.1"/>
    <property type="molecule type" value="Genomic_DNA"/>
</dbReference>
<dbReference type="Pfam" id="PF01402">
    <property type="entry name" value="RHH_1"/>
    <property type="match status" value="1"/>
</dbReference>
<dbReference type="InterPro" id="IPR002145">
    <property type="entry name" value="CopG"/>
</dbReference>
<proteinExistence type="predicted"/>
<evidence type="ECO:0000313" key="3">
    <source>
        <dbReference type="Proteomes" id="UP000223527"/>
    </source>
</evidence>
<dbReference type="PANTHER" id="PTHR40688">
    <property type="match status" value="1"/>
</dbReference>
<evidence type="ECO:0000313" key="2">
    <source>
        <dbReference type="EMBL" id="PHK92890.1"/>
    </source>
</evidence>
<reference evidence="2 3" key="1">
    <citation type="submission" date="2017-10" db="EMBL/GenBank/DDBJ databases">
        <authorList>
            <person name="Banno H."/>
            <person name="Chua N.-H."/>
        </authorList>
    </citation>
    <scope>NUCLEOTIDE SEQUENCE [LARGE SCALE GENOMIC DNA]</scope>
    <source>
        <strain evidence="2 3">YW11</strain>
    </source>
</reference>
<sequence>MAREAITVRMDAEKRAALDALARATDRDRSYLINEAVDAYLAVHRWQIAHIEEGLRQAEAGEFATGEEVTAAYARWR</sequence>
<dbReference type="InterPro" id="IPR052991">
    <property type="entry name" value="Non-func_TypeII_TA_Antitoxin"/>
</dbReference>
<keyword evidence="3" id="KW-1185">Reference proteome</keyword>
<feature type="domain" description="Ribbon-helix-helix protein CopG" evidence="1">
    <location>
        <begin position="5"/>
        <end position="42"/>
    </location>
</feature>
<dbReference type="InterPro" id="IPR010985">
    <property type="entry name" value="Ribbon_hlx_hlx"/>
</dbReference>
<comment type="caution">
    <text evidence="2">The sequence shown here is derived from an EMBL/GenBank/DDBJ whole genome shotgun (WGS) entry which is preliminary data.</text>
</comment>